<protein>
    <submittedName>
        <fullName evidence="1">Uncharacterized protein</fullName>
    </submittedName>
</protein>
<gene>
    <name evidence="1" type="ORF">L0M99_03465</name>
</gene>
<evidence type="ECO:0000313" key="1">
    <source>
        <dbReference type="EMBL" id="MCG4617558.1"/>
    </source>
</evidence>
<dbReference type="GO" id="GO:0000287">
    <property type="term" value="F:magnesium ion binding"/>
    <property type="evidence" value="ECO:0007669"/>
    <property type="project" value="InterPro"/>
</dbReference>
<proteinExistence type="predicted"/>
<dbReference type="SUPFAM" id="SSF103084">
    <property type="entry name" value="Holliday junction resolvase RusA"/>
    <property type="match status" value="1"/>
</dbReference>
<dbReference type="AlphaFoldDB" id="A0AAJ1F7P7"/>
<dbReference type="EMBL" id="JAKNHJ010000005">
    <property type="protein sequence ID" value="MCG4617558.1"/>
    <property type="molecule type" value="Genomic_DNA"/>
</dbReference>
<name>A0AAJ1F7P7_9ACTO</name>
<dbReference type="InterPro" id="IPR036614">
    <property type="entry name" value="RusA-like_sf"/>
</dbReference>
<accession>A0AAJ1F7P7</accession>
<reference evidence="1" key="1">
    <citation type="submission" date="2022-01" db="EMBL/GenBank/DDBJ databases">
        <title>Collection of gut derived symbiotic bacterial strains cultured from healthy donors.</title>
        <authorList>
            <person name="Lin H."/>
            <person name="Kohout C."/>
            <person name="Waligurski E."/>
            <person name="Pamer E.G."/>
        </authorList>
    </citation>
    <scope>NUCLEOTIDE SEQUENCE</scope>
    <source>
        <strain evidence="1">DFI.7.46</strain>
    </source>
</reference>
<dbReference type="GO" id="GO:0006281">
    <property type="term" value="P:DNA repair"/>
    <property type="evidence" value="ECO:0007669"/>
    <property type="project" value="InterPro"/>
</dbReference>
<dbReference type="Gene3D" id="3.30.1330.70">
    <property type="entry name" value="Holliday junction resolvase RusA"/>
    <property type="match status" value="1"/>
</dbReference>
<dbReference type="GO" id="GO:0006310">
    <property type="term" value="P:DNA recombination"/>
    <property type="evidence" value="ECO:0007669"/>
    <property type="project" value="InterPro"/>
</dbReference>
<sequence length="163" mass="18652">MKWIDWTALDGIAFTVLGKPVSQGSMKVNRRTGSLYHVKNDALVLWRHRILQEAFLQAHAHRWILPDDGTGLDEPVLLSARFYLKKPLRPRFLYPAVKPDQDKLLRAVQDALAPRKGRRFLFDDSRVIGSRVQKDYAASRRIGDKDGPRLECAVYRFPGRGNG</sequence>
<organism evidence="1 2">
    <name type="scientific">Varibaculum cambriense</name>
    <dbReference type="NCBI Taxonomy" id="184870"/>
    <lineage>
        <taxon>Bacteria</taxon>
        <taxon>Bacillati</taxon>
        <taxon>Actinomycetota</taxon>
        <taxon>Actinomycetes</taxon>
        <taxon>Actinomycetales</taxon>
        <taxon>Actinomycetaceae</taxon>
        <taxon>Varibaculum</taxon>
    </lineage>
</organism>
<evidence type="ECO:0000313" key="2">
    <source>
        <dbReference type="Proteomes" id="UP001200537"/>
    </source>
</evidence>
<dbReference type="RefSeq" id="WP_238127788.1">
    <property type="nucleotide sequence ID" value="NZ_JAKNHJ010000005.1"/>
</dbReference>
<dbReference type="Proteomes" id="UP001200537">
    <property type="component" value="Unassembled WGS sequence"/>
</dbReference>
<comment type="caution">
    <text evidence="1">The sequence shown here is derived from an EMBL/GenBank/DDBJ whole genome shotgun (WGS) entry which is preliminary data.</text>
</comment>